<evidence type="ECO:0000313" key="3">
    <source>
        <dbReference type="Proteomes" id="UP000002489"/>
    </source>
</evidence>
<reference evidence="3" key="1">
    <citation type="journal article" date="2012" name="Mol. Plant Microbe Interact.">
        <title>A highly conserved effector in Fusarium oxysporum is required for full virulence on Arabidopsis.</title>
        <authorList>
            <person name="Thatcher L.F."/>
            <person name="Gardiner D.M."/>
            <person name="Kazan K."/>
            <person name="Manners J."/>
        </authorList>
    </citation>
    <scope>NUCLEOTIDE SEQUENCE [LARGE SCALE GENOMIC DNA]</scope>
    <source>
        <strain evidence="3">Fo5176</strain>
    </source>
</reference>
<keyword evidence="1" id="KW-0472">Membrane</keyword>
<keyword evidence="1" id="KW-0812">Transmembrane</keyword>
<feature type="transmembrane region" description="Helical" evidence="1">
    <location>
        <begin position="45"/>
        <end position="64"/>
    </location>
</feature>
<sequence>MSLWARFGHQPNATDEIRRIKDDLTEIHRLPEGWYSGVMESLMQAFGHVWLMMLAWAVLALISISPIKQHKLFKP</sequence>
<evidence type="ECO:0000256" key="1">
    <source>
        <dbReference type="SAM" id="Phobius"/>
    </source>
</evidence>
<evidence type="ECO:0000313" key="2">
    <source>
        <dbReference type="EnsemblFungi" id="FOXG_03943P0"/>
    </source>
</evidence>
<keyword evidence="1" id="KW-1133">Transmembrane helix</keyword>
<dbReference type="Proteomes" id="UP000002489">
    <property type="component" value="Unassembled WGS sequence"/>
</dbReference>
<organism evidence="2 3">
    <name type="scientific">Fusarium oxysporum (strain Fo5176)</name>
    <name type="common">Fusarium vascular wilt</name>
    <dbReference type="NCBI Taxonomy" id="660025"/>
    <lineage>
        <taxon>Eukaryota</taxon>
        <taxon>Fungi</taxon>
        <taxon>Dikarya</taxon>
        <taxon>Ascomycota</taxon>
        <taxon>Pezizomycotina</taxon>
        <taxon>Sordariomycetes</taxon>
        <taxon>Hypocreomycetidae</taxon>
        <taxon>Hypocreales</taxon>
        <taxon>Nectriaceae</taxon>
        <taxon>Fusarium</taxon>
        <taxon>Fusarium oxysporum species complex</taxon>
    </lineage>
</organism>
<protein>
    <submittedName>
        <fullName evidence="2">Uncharacterized protein</fullName>
    </submittedName>
</protein>
<dbReference type="AlphaFoldDB" id="A0A0D2XJ34"/>
<dbReference type="EnsemblFungi" id="FOXG_03943T0">
    <property type="protein sequence ID" value="FOXG_03943P0"/>
    <property type="gene ID" value="FOXG_03943"/>
</dbReference>
<accession>A0A0D2XJ34</accession>
<name>A0A0D2XJ34_FUSOF</name>
<proteinExistence type="predicted"/>
<reference evidence="2" key="2">
    <citation type="submission" date="2025-08" db="UniProtKB">
        <authorList>
            <consortium name="EnsemblFungi"/>
        </authorList>
    </citation>
    <scope>IDENTIFICATION</scope>
    <source>
        <strain evidence="2">4287 / CBS 123668 / FGSC 9935 / NRRL 34936</strain>
    </source>
</reference>